<gene>
    <name evidence="3" type="ORF">ACFQZ6_01490</name>
</gene>
<keyword evidence="2" id="KW-1133">Transmembrane helix</keyword>
<accession>A0ABW2W1M7</accession>
<feature type="compositionally biased region" description="Pro residues" evidence="1">
    <location>
        <begin position="1"/>
        <end position="15"/>
    </location>
</feature>
<name>A0ABW2W1M7_9ACTN</name>
<keyword evidence="2" id="KW-0812">Transmembrane</keyword>
<keyword evidence="2" id="KW-0472">Membrane</keyword>
<sequence length="146" mass="14661">MSSPTPPVAPAPSAPAAPSRRPRPVVAVAVAVGLLLGGGGVGVAWALSGEDTATGGAAADARAACQALDGFEESDYTVDGARGEIAVNRFAAATVLSAAAAAGDPEYKPLAQALREARDRHAQTFDLADATVRKPLRTARDLCADL</sequence>
<evidence type="ECO:0000256" key="2">
    <source>
        <dbReference type="SAM" id="Phobius"/>
    </source>
</evidence>
<organism evidence="3 4">
    <name type="scientific">Streptomyces flavalbus</name>
    <dbReference type="NCBI Taxonomy" id="2665155"/>
    <lineage>
        <taxon>Bacteria</taxon>
        <taxon>Bacillati</taxon>
        <taxon>Actinomycetota</taxon>
        <taxon>Actinomycetes</taxon>
        <taxon>Kitasatosporales</taxon>
        <taxon>Streptomycetaceae</taxon>
        <taxon>Streptomyces</taxon>
    </lineage>
</organism>
<dbReference type="EMBL" id="JBHTEB010000001">
    <property type="protein sequence ID" value="MFD0312924.1"/>
    <property type="molecule type" value="Genomic_DNA"/>
</dbReference>
<keyword evidence="4" id="KW-1185">Reference proteome</keyword>
<reference evidence="4" key="1">
    <citation type="journal article" date="2019" name="Int. J. Syst. Evol. Microbiol.">
        <title>The Global Catalogue of Microorganisms (GCM) 10K type strain sequencing project: providing services to taxonomists for standard genome sequencing and annotation.</title>
        <authorList>
            <consortium name="The Broad Institute Genomics Platform"/>
            <consortium name="The Broad Institute Genome Sequencing Center for Infectious Disease"/>
            <person name="Wu L."/>
            <person name="Ma J."/>
        </authorList>
    </citation>
    <scope>NUCLEOTIDE SEQUENCE [LARGE SCALE GENOMIC DNA]</scope>
    <source>
        <strain evidence="4">CGMCC 4.7400</strain>
    </source>
</reference>
<evidence type="ECO:0000313" key="4">
    <source>
        <dbReference type="Proteomes" id="UP001597023"/>
    </source>
</evidence>
<feature type="transmembrane region" description="Helical" evidence="2">
    <location>
        <begin position="25"/>
        <end position="47"/>
    </location>
</feature>
<comment type="caution">
    <text evidence="3">The sequence shown here is derived from an EMBL/GenBank/DDBJ whole genome shotgun (WGS) entry which is preliminary data.</text>
</comment>
<protein>
    <submittedName>
        <fullName evidence="3">Uncharacterized protein</fullName>
    </submittedName>
</protein>
<evidence type="ECO:0000313" key="3">
    <source>
        <dbReference type="EMBL" id="MFD0312924.1"/>
    </source>
</evidence>
<dbReference type="RefSeq" id="WP_381604502.1">
    <property type="nucleotide sequence ID" value="NZ_JBHTEB010000001.1"/>
</dbReference>
<feature type="region of interest" description="Disordered" evidence="1">
    <location>
        <begin position="1"/>
        <end position="22"/>
    </location>
</feature>
<evidence type="ECO:0000256" key="1">
    <source>
        <dbReference type="SAM" id="MobiDB-lite"/>
    </source>
</evidence>
<proteinExistence type="predicted"/>
<dbReference type="Proteomes" id="UP001597023">
    <property type="component" value="Unassembled WGS sequence"/>
</dbReference>